<dbReference type="Pfam" id="PF01300">
    <property type="entry name" value="Sua5_yciO_yrdC"/>
    <property type="match status" value="1"/>
</dbReference>
<evidence type="ECO:0000256" key="5">
    <source>
        <dbReference type="ARBA" id="ARBA00012584"/>
    </source>
</evidence>
<feature type="non-terminal residue" evidence="17">
    <location>
        <position position="227"/>
    </location>
</feature>
<dbReference type="GO" id="GO:0005739">
    <property type="term" value="C:mitochondrion"/>
    <property type="evidence" value="ECO:0007669"/>
    <property type="project" value="UniProtKB-SubCell"/>
</dbReference>
<comment type="function">
    <text evidence="14">Cytoplasmic and mitochondrial threonylcarbamoyl-AMP synthase required for the formation of a threonylcarbamoyl group on adenosine at position 37 (t(6)A37) in tRNAs that read codons beginning with adenine. Catalyzes the conversion of L-threonine, HCO(3)(-)/CO(2) and ATP to give threonylcarbamoyl-AMP (TC-AMP) as the acyladenylate intermediate, with the release of diphosphate. Participates in t(6)A37 formation in cytoplasmic and mitochondrial tRNAs. May regulate the activity of some transporters.</text>
</comment>
<dbReference type="OrthoDB" id="3648309at2759"/>
<dbReference type="SUPFAM" id="SSF55821">
    <property type="entry name" value="YrdC/RibB"/>
    <property type="match status" value="1"/>
</dbReference>
<dbReference type="EMBL" id="KK112514">
    <property type="protein sequence ID" value="KFM57847.1"/>
    <property type="molecule type" value="Genomic_DNA"/>
</dbReference>
<dbReference type="AlphaFoldDB" id="A0A087SYA8"/>
<dbReference type="InterPro" id="IPR050156">
    <property type="entry name" value="TC-AMP_synthase_SUA5"/>
</dbReference>
<dbReference type="GO" id="GO:0006450">
    <property type="term" value="P:regulation of translational fidelity"/>
    <property type="evidence" value="ECO:0007669"/>
    <property type="project" value="TreeGrafter"/>
</dbReference>
<gene>
    <name evidence="17" type="ORF">X975_15984</name>
</gene>
<evidence type="ECO:0000259" key="16">
    <source>
        <dbReference type="PROSITE" id="PS51163"/>
    </source>
</evidence>
<dbReference type="FunFam" id="3.90.870.10:FF:000007">
    <property type="entry name" value="YrdC N6-threonylcarbamoyltransferase domain containing"/>
    <property type="match status" value="1"/>
</dbReference>
<comment type="subcellular location">
    <subcellularLocation>
        <location evidence="2">Cell membrane</location>
        <topology evidence="2">Peripheral membrane protein</topology>
    </subcellularLocation>
    <subcellularLocation>
        <location evidence="3">Cytoplasm</location>
    </subcellularLocation>
    <subcellularLocation>
        <location evidence="1">Mitochondrion</location>
    </subcellularLocation>
</comment>
<organism evidence="17 18">
    <name type="scientific">Stegodyphus mimosarum</name>
    <name type="common">African social velvet spider</name>
    <dbReference type="NCBI Taxonomy" id="407821"/>
    <lineage>
        <taxon>Eukaryota</taxon>
        <taxon>Metazoa</taxon>
        <taxon>Ecdysozoa</taxon>
        <taxon>Arthropoda</taxon>
        <taxon>Chelicerata</taxon>
        <taxon>Arachnida</taxon>
        <taxon>Araneae</taxon>
        <taxon>Araneomorphae</taxon>
        <taxon>Entelegynae</taxon>
        <taxon>Eresoidea</taxon>
        <taxon>Eresidae</taxon>
        <taxon>Stegodyphus</taxon>
    </lineage>
</organism>
<keyword evidence="18" id="KW-1185">Reference proteome</keyword>
<evidence type="ECO:0000256" key="13">
    <source>
        <dbReference type="ARBA" id="ARBA00048366"/>
    </source>
</evidence>
<dbReference type="InterPro" id="IPR017945">
    <property type="entry name" value="DHBP_synth_RibB-like_a/b_dom"/>
</dbReference>
<dbReference type="PROSITE" id="PS51163">
    <property type="entry name" value="YRDC"/>
    <property type="match status" value="1"/>
</dbReference>
<keyword evidence="11" id="KW-0496">Mitochondrion</keyword>
<evidence type="ECO:0000256" key="12">
    <source>
        <dbReference type="ARBA" id="ARBA00023136"/>
    </source>
</evidence>
<evidence type="ECO:0000256" key="7">
    <source>
        <dbReference type="ARBA" id="ARBA00022475"/>
    </source>
</evidence>
<dbReference type="NCBIfam" id="TIGR00057">
    <property type="entry name" value="L-threonylcarbamoyladenylate synthase"/>
    <property type="match status" value="1"/>
</dbReference>
<evidence type="ECO:0000256" key="9">
    <source>
        <dbReference type="ARBA" id="ARBA00022679"/>
    </source>
</evidence>
<dbReference type="GO" id="GO:0061710">
    <property type="term" value="F:L-threonylcarbamoyladenylate synthase"/>
    <property type="evidence" value="ECO:0007669"/>
    <property type="project" value="UniProtKB-EC"/>
</dbReference>
<name>A0A087SYA8_STEMI</name>
<feature type="domain" description="YrdC-like" evidence="16">
    <location>
        <begin position="22"/>
        <end position="210"/>
    </location>
</feature>
<keyword evidence="8" id="KW-0963">Cytoplasm</keyword>
<dbReference type="Gene3D" id="3.90.870.10">
    <property type="entry name" value="DHBP synthase"/>
    <property type="match status" value="1"/>
</dbReference>
<dbReference type="PANTHER" id="PTHR17490:SF10">
    <property type="entry name" value="THREONYLCARBAMOYL-AMP SYNTHASE"/>
    <property type="match status" value="1"/>
</dbReference>
<evidence type="ECO:0000256" key="1">
    <source>
        <dbReference type="ARBA" id="ARBA00004173"/>
    </source>
</evidence>
<proteinExistence type="inferred from homology"/>
<evidence type="ECO:0000256" key="15">
    <source>
        <dbReference type="ARBA" id="ARBA00063146"/>
    </source>
</evidence>
<keyword evidence="7" id="KW-1003">Cell membrane</keyword>
<dbReference type="STRING" id="407821.A0A087SYA8"/>
<dbReference type="OMA" id="YALGCQI"/>
<evidence type="ECO:0000256" key="6">
    <source>
        <dbReference type="ARBA" id="ARBA00015492"/>
    </source>
</evidence>
<sequence>MYALRREMTKIIKLFSNNCSADEVVRISANILKDEKIIAVPTDTVYGITALAQCDTAVKAIYKIKGRDCRKPLAICVGCVEDVTKWGKLTFPKHLLDDLLPGPVTLVMERQSCLNPNLNPGIPLVGIRIPKCKFIQDLASHCDGPLALTSANISSAKSTLAVQEFKDMWPHLDLIVDGGILGLQDPKRLGSTVVDLSQQGFFRVIRSGCSFERTLEVLKRYGLKELG</sequence>
<keyword evidence="10" id="KW-0809">Transit peptide</keyword>
<accession>A0A087SYA8</accession>
<comment type="similarity">
    <text evidence="4">Belongs to the SUA5 family.</text>
</comment>
<evidence type="ECO:0000313" key="17">
    <source>
        <dbReference type="EMBL" id="KFM57847.1"/>
    </source>
</evidence>
<dbReference type="InterPro" id="IPR006070">
    <property type="entry name" value="Sua5-like_dom"/>
</dbReference>
<dbReference type="EC" id="2.7.7.87" evidence="5"/>
<comment type="subunit">
    <text evidence="15">Interacts with RSC1A1.</text>
</comment>
<dbReference type="GO" id="GO:0000049">
    <property type="term" value="F:tRNA binding"/>
    <property type="evidence" value="ECO:0007669"/>
    <property type="project" value="TreeGrafter"/>
</dbReference>
<evidence type="ECO:0000256" key="3">
    <source>
        <dbReference type="ARBA" id="ARBA00004496"/>
    </source>
</evidence>
<protein>
    <recommendedName>
        <fullName evidence="6">Threonylcarbamoyl-AMP synthase</fullName>
        <ecNumber evidence="5">2.7.7.87</ecNumber>
    </recommendedName>
</protein>
<keyword evidence="9" id="KW-0808">Transferase</keyword>
<evidence type="ECO:0000256" key="2">
    <source>
        <dbReference type="ARBA" id="ARBA00004202"/>
    </source>
</evidence>
<comment type="catalytic activity">
    <reaction evidence="13">
        <text>L-threonine + hydrogencarbonate + ATP = L-threonylcarbamoyladenylate + diphosphate + H2O</text>
        <dbReference type="Rhea" id="RHEA:36407"/>
        <dbReference type="ChEBI" id="CHEBI:15377"/>
        <dbReference type="ChEBI" id="CHEBI:17544"/>
        <dbReference type="ChEBI" id="CHEBI:30616"/>
        <dbReference type="ChEBI" id="CHEBI:33019"/>
        <dbReference type="ChEBI" id="CHEBI:57926"/>
        <dbReference type="ChEBI" id="CHEBI:73682"/>
        <dbReference type="EC" id="2.7.7.87"/>
    </reaction>
</comment>
<keyword evidence="12" id="KW-0472">Membrane</keyword>
<dbReference type="GO" id="GO:0003725">
    <property type="term" value="F:double-stranded RNA binding"/>
    <property type="evidence" value="ECO:0007669"/>
    <property type="project" value="InterPro"/>
</dbReference>
<evidence type="ECO:0000256" key="4">
    <source>
        <dbReference type="ARBA" id="ARBA00007663"/>
    </source>
</evidence>
<evidence type="ECO:0000256" key="11">
    <source>
        <dbReference type="ARBA" id="ARBA00023128"/>
    </source>
</evidence>
<evidence type="ECO:0000256" key="10">
    <source>
        <dbReference type="ARBA" id="ARBA00022946"/>
    </source>
</evidence>
<evidence type="ECO:0000256" key="14">
    <source>
        <dbReference type="ARBA" id="ARBA00058524"/>
    </source>
</evidence>
<dbReference type="Proteomes" id="UP000054359">
    <property type="component" value="Unassembled WGS sequence"/>
</dbReference>
<dbReference type="GO" id="GO:0005886">
    <property type="term" value="C:plasma membrane"/>
    <property type="evidence" value="ECO:0007669"/>
    <property type="project" value="UniProtKB-SubCell"/>
</dbReference>
<evidence type="ECO:0000313" key="18">
    <source>
        <dbReference type="Proteomes" id="UP000054359"/>
    </source>
</evidence>
<reference evidence="17 18" key="1">
    <citation type="submission" date="2013-11" db="EMBL/GenBank/DDBJ databases">
        <title>Genome sequencing of Stegodyphus mimosarum.</title>
        <authorList>
            <person name="Bechsgaard J."/>
        </authorList>
    </citation>
    <scope>NUCLEOTIDE SEQUENCE [LARGE SCALE GENOMIC DNA]</scope>
</reference>
<evidence type="ECO:0000256" key="8">
    <source>
        <dbReference type="ARBA" id="ARBA00022490"/>
    </source>
</evidence>
<dbReference type="PANTHER" id="PTHR17490">
    <property type="entry name" value="SUA5"/>
    <property type="match status" value="1"/>
</dbReference>